<evidence type="ECO:0000256" key="1">
    <source>
        <dbReference type="SAM" id="SignalP"/>
    </source>
</evidence>
<organism evidence="2">
    <name type="scientific">Spumella elongata</name>
    <dbReference type="NCBI Taxonomy" id="89044"/>
    <lineage>
        <taxon>Eukaryota</taxon>
        <taxon>Sar</taxon>
        <taxon>Stramenopiles</taxon>
        <taxon>Ochrophyta</taxon>
        <taxon>Chrysophyceae</taxon>
        <taxon>Chromulinales</taxon>
        <taxon>Chromulinaceae</taxon>
        <taxon>Spumella</taxon>
    </lineage>
</organism>
<dbReference type="EMBL" id="HBIC01005097">
    <property type="protein sequence ID" value="CAE0273903.1"/>
    <property type="molecule type" value="Transcribed_RNA"/>
</dbReference>
<keyword evidence="1" id="KW-0732">Signal</keyword>
<name>A0A7S3GQR5_9STRA</name>
<gene>
    <name evidence="2" type="ORF">SELO1098_LOCUS2729</name>
</gene>
<proteinExistence type="predicted"/>
<protein>
    <submittedName>
        <fullName evidence="2">Uncharacterized protein</fullName>
    </submittedName>
</protein>
<reference evidence="2" key="1">
    <citation type="submission" date="2021-01" db="EMBL/GenBank/DDBJ databases">
        <authorList>
            <person name="Corre E."/>
            <person name="Pelletier E."/>
            <person name="Niang G."/>
            <person name="Scheremetjew M."/>
            <person name="Finn R."/>
            <person name="Kale V."/>
            <person name="Holt S."/>
            <person name="Cochrane G."/>
            <person name="Meng A."/>
            <person name="Brown T."/>
            <person name="Cohen L."/>
        </authorList>
    </citation>
    <scope>NUCLEOTIDE SEQUENCE</scope>
    <source>
        <strain evidence="2">CCAP 955/1</strain>
    </source>
</reference>
<sequence length="103" mass="11098">MSPMKCTVAMIVALLAATVDASLLKHRASGPETANAMAGLEGEACGEDEHKRYKTVVCSVEAACKCADTVCELEWCSKYVHEWKKEFGACLLKGCGEEQPAEQ</sequence>
<accession>A0A7S3GQR5</accession>
<feature type="chain" id="PRO_5030554846" evidence="1">
    <location>
        <begin position="22"/>
        <end position="103"/>
    </location>
</feature>
<evidence type="ECO:0000313" key="2">
    <source>
        <dbReference type="EMBL" id="CAE0273903.1"/>
    </source>
</evidence>
<dbReference type="AlphaFoldDB" id="A0A7S3GQR5"/>
<feature type="signal peptide" evidence="1">
    <location>
        <begin position="1"/>
        <end position="21"/>
    </location>
</feature>